<dbReference type="SMART" id="SM00248">
    <property type="entry name" value="ANK"/>
    <property type="match status" value="3"/>
</dbReference>
<dbReference type="EMBL" id="JBBPBK010000006">
    <property type="protein sequence ID" value="KAK9282791.1"/>
    <property type="molecule type" value="Genomic_DNA"/>
</dbReference>
<dbReference type="InterPro" id="IPR002110">
    <property type="entry name" value="Ankyrin_rpt"/>
</dbReference>
<protein>
    <submittedName>
        <fullName evidence="1">Uncharacterized protein</fullName>
    </submittedName>
</protein>
<evidence type="ECO:0000313" key="1">
    <source>
        <dbReference type="EMBL" id="KAK9282791.1"/>
    </source>
</evidence>
<dbReference type="SUPFAM" id="SSF48403">
    <property type="entry name" value="Ankyrin repeat"/>
    <property type="match status" value="1"/>
</dbReference>
<dbReference type="Pfam" id="PF12796">
    <property type="entry name" value="Ank_2"/>
    <property type="match status" value="1"/>
</dbReference>
<proteinExistence type="predicted"/>
<dbReference type="PANTHER" id="PTHR24121:SF21">
    <property type="entry name" value="ANKYRIN REPEAT FAMILY PROTEIN"/>
    <property type="match status" value="1"/>
</dbReference>
<reference evidence="1 2" key="1">
    <citation type="journal article" date="2024" name="Plant J.">
        <title>Genome sequences and population genomics reveal climatic adaptation and genomic divergence between two closely related sweetgum species.</title>
        <authorList>
            <person name="Xu W.Q."/>
            <person name="Ren C.Q."/>
            <person name="Zhang X.Y."/>
            <person name="Comes H.P."/>
            <person name="Liu X.H."/>
            <person name="Li Y.G."/>
            <person name="Kettle C.J."/>
            <person name="Jalonen R."/>
            <person name="Gaisberger H."/>
            <person name="Ma Y.Z."/>
            <person name="Qiu Y.X."/>
        </authorList>
    </citation>
    <scope>NUCLEOTIDE SEQUENCE [LARGE SCALE GENOMIC DNA]</scope>
    <source>
        <strain evidence="1">Hangzhou</strain>
    </source>
</reference>
<comment type="caution">
    <text evidence="1">The sequence shown here is derived from an EMBL/GenBank/DDBJ whole genome shotgun (WGS) entry which is preliminary data.</text>
</comment>
<keyword evidence="2" id="KW-1185">Reference proteome</keyword>
<accession>A0AAP0WZF8</accession>
<dbReference type="InterPro" id="IPR036770">
    <property type="entry name" value="Ankyrin_rpt-contain_sf"/>
</dbReference>
<dbReference type="Pfam" id="PF00023">
    <property type="entry name" value="Ank"/>
    <property type="match status" value="1"/>
</dbReference>
<sequence length="245" mass="26872">MGKTNYIQYVSVLKAIESGKNICGLILPDETSATITCSRKTILHVATIAGHVEIVKYLADLMEEKELEMPDIGGHTALCAAASNGITEMARFMVRKNSALLSIEDKCGTPLIAASAKGHIDMARYLFSRLSLEDIKKISLDRGARLLSHCIVAKIFDIALKLPVARFAFAPNDAGISSVYVLSQMPTAFPSGNRLVFWQQWIYSCIRVPSVSENRAINIDRQNLTDRGNIIQVNGPDGDFPLRSC</sequence>
<organism evidence="1 2">
    <name type="scientific">Liquidambar formosana</name>
    <name type="common">Formosan gum</name>
    <dbReference type="NCBI Taxonomy" id="63359"/>
    <lineage>
        <taxon>Eukaryota</taxon>
        <taxon>Viridiplantae</taxon>
        <taxon>Streptophyta</taxon>
        <taxon>Embryophyta</taxon>
        <taxon>Tracheophyta</taxon>
        <taxon>Spermatophyta</taxon>
        <taxon>Magnoliopsida</taxon>
        <taxon>eudicotyledons</taxon>
        <taxon>Gunneridae</taxon>
        <taxon>Pentapetalae</taxon>
        <taxon>Saxifragales</taxon>
        <taxon>Altingiaceae</taxon>
        <taxon>Liquidambar</taxon>
    </lineage>
</organism>
<dbReference type="Gene3D" id="1.25.40.20">
    <property type="entry name" value="Ankyrin repeat-containing domain"/>
    <property type="match status" value="1"/>
</dbReference>
<dbReference type="PANTHER" id="PTHR24121">
    <property type="entry name" value="NO MECHANORECEPTOR POTENTIAL C, ISOFORM D-RELATED"/>
    <property type="match status" value="1"/>
</dbReference>
<evidence type="ECO:0000313" key="2">
    <source>
        <dbReference type="Proteomes" id="UP001415857"/>
    </source>
</evidence>
<name>A0AAP0WZF8_LIQFO</name>
<gene>
    <name evidence="1" type="ORF">L1049_011012</name>
</gene>
<dbReference type="Proteomes" id="UP001415857">
    <property type="component" value="Unassembled WGS sequence"/>
</dbReference>
<dbReference type="AlphaFoldDB" id="A0AAP0WZF8"/>